<dbReference type="PIRSF" id="PIRSF011396">
    <property type="entry name" value="Trp_halogenase"/>
    <property type="match status" value="1"/>
</dbReference>
<dbReference type="InterPro" id="IPR050816">
    <property type="entry name" value="Flavin-dep_Halogenase_NPB"/>
</dbReference>
<reference evidence="1 2" key="1">
    <citation type="submission" date="2023-10" db="EMBL/GenBank/DDBJ databases">
        <title>Two novel species belonging to the OM43/NOR5 clade.</title>
        <authorList>
            <person name="Park M."/>
        </authorList>
    </citation>
    <scope>NUCLEOTIDE SEQUENCE [LARGE SCALE GENOMIC DNA]</scope>
    <source>
        <strain evidence="1 2">IMCC43200</strain>
    </source>
</reference>
<keyword evidence="2" id="KW-1185">Reference proteome</keyword>
<evidence type="ECO:0000313" key="2">
    <source>
        <dbReference type="Proteomes" id="UP001626537"/>
    </source>
</evidence>
<dbReference type="Pfam" id="PF04820">
    <property type="entry name" value="Trp_halogenase"/>
    <property type="match status" value="1"/>
</dbReference>
<evidence type="ECO:0000313" key="1">
    <source>
        <dbReference type="EMBL" id="WOJ94666.1"/>
    </source>
</evidence>
<dbReference type="PANTHER" id="PTHR43747">
    <property type="entry name" value="FAD-BINDING PROTEIN"/>
    <property type="match status" value="1"/>
</dbReference>
<dbReference type="Proteomes" id="UP001626537">
    <property type="component" value="Chromosome"/>
</dbReference>
<protein>
    <submittedName>
        <fullName evidence="1">Tryptophan halogenase family protein</fullName>
    </submittedName>
</protein>
<dbReference type="Gene3D" id="3.50.50.60">
    <property type="entry name" value="FAD/NAD(P)-binding domain"/>
    <property type="match status" value="1"/>
</dbReference>
<dbReference type="PANTHER" id="PTHR43747:SF4">
    <property type="entry name" value="FLAVIN-DEPENDENT TRYPTOPHAN HALOGENASE"/>
    <property type="match status" value="1"/>
</dbReference>
<name>A0ABZ0I994_9GAMM</name>
<accession>A0ABZ0I994</accession>
<dbReference type="SUPFAM" id="SSF51905">
    <property type="entry name" value="FAD/NAD(P)-binding domain"/>
    <property type="match status" value="1"/>
</dbReference>
<sequence>MNNTIKKVVVAGGGTAGWMAAASLSKLIGKNLEITLIESDEIPTVGVGEATIPPLILLHQLLDMDEKEFMKAVHGTFKLGISFENWRNVNEDYIHSFGYTGKDCWAANFLHFWLKGLNEGISKDYGVYCTELIAAQQNKFAVLQSGALNYAYHIDAGRYAALLRKVAEEHGATRQEGRIDSVATNENTGFIESVTLASGQRIEGDLFIDCTGFRGLLIEQTLHTGYDDWSHWLPCDSAVAVQTRSVGPPIPYTRSIARDAGWQWRIPLQSRVGNGLVFCSRYMSDDEAIQTILNNVEGETINDPRVIKFRTGQRRKHWNKNCVAMGLASGFIEPLESTSIHLIQKAVTRLIQNFPFEGIHESEIKEFNTQMDADTENIRDFIILHYHVTNREDTRFWRHCKNMSIPDSLQHRIDLFKETGRVFKSPNDLFVENSWIQVMLGQGLMPKQYHTIVDEMSDEELRKFMQGAELSVQRTVSQLPSHQAFIDHYCKADLGAGGEGAMPLKPQSGVRAAS</sequence>
<dbReference type="InterPro" id="IPR036188">
    <property type="entry name" value="FAD/NAD-bd_sf"/>
</dbReference>
<dbReference type="InterPro" id="IPR033856">
    <property type="entry name" value="Trp_halogen"/>
</dbReference>
<dbReference type="EMBL" id="CP136864">
    <property type="protein sequence ID" value="WOJ94666.1"/>
    <property type="molecule type" value="Genomic_DNA"/>
</dbReference>
<organism evidence="1 2">
    <name type="scientific">Congregibacter variabilis</name>
    <dbReference type="NCBI Taxonomy" id="3081200"/>
    <lineage>
        <taxon>Bacteria</taxon>
        <taxon>Pseudomonadati</taxon>
        <taxon>Pseudomonadota</taxon>
        <taxon>Gammaproteobacteria</taxon>
        <taxon>Cellvibrionales</taxon>
        <taxon>Halieaceae</taxon>
        <taxon>Congregibacter</taxon>
    </lineage>
</organism>
<dbReference type="RefSeq" id="WP_407349303.1">
    <property type="nucleotide sequence ID" value="NZ_CP136864.1"/>
</dbReference>
<gene>
    <name evidence="1" type="ORF">R0135_05740</name>
</gene>
<proteinExistence type="predicted"/>
<dbReference type="InterPro" id="IPR006905">
    <property type="entry name" value="Flavin_halogenase"/>
</dbReference>